<evidence type="ECO:0000313" key="2">
    <source>
        <dbReference type="EMBL" id="MCD7459879.1"/>
    </source>
</evidence>
<dbReference type="Proteomes" id="UP000823775">
    <property type="component" value="Unassembled WGS sequence"/>
</dbReference>
<sequence>MLPEFCSANAHSHALVSAYETQVMTSSRKNTNKHAPMPPSFKKGKNKSTNKGKDTLIPSNVEEGLRFCVEGMNPYFIKYWDDWSFNQEKSFNLSGLGTNSQYQQAIATRD</sequence>
<protein>
    <submittedName>
        <fullName evidence="2">Uncharacterized protein</fullName>
    </submittedName>
</protein>
<name>A0ABS8SN44_DATST</name>
<accession>A0ABS8SN44</accession>
<proteinExistence type="predicted"/>
<dbReference type="EMBL" id="JACEIK010000618">
    <property type="protein sequence ID" value="MCD7459879.1"/>
    <property type="molecule type" value="Genomic_DNA"/>
</dbReference>
<keyword evidence="3" id="KW-1185">Reference proteome</keyword>
<evidence type="ECO:0000313" key="3">
    <source>
        <dbReference type="Proteomes" id="UP000823775"/>
    </source>
</evidence>
<feature type="region of interest" description="Disordered" evidence="1">
    <location>
        <begin position="25"/>
        <end position="57"/>
    </location>
</feature>
<gene>
    <name evidence="2" type="ORF">HAX54_042187</name>
</gene>
<organism evidence="2 3">
    <name type="scientific">Datura stramonium</name>
    <name type="common">Jimsonweed</name>
    <name type="synonym">Common thornapple</name>
    <dbReference type="NCBI Taxonomy" id="4076"/>
    <lineage>
        <taxon>Eukaryota</taxon>
        <taxon>Viridiplantae</taxon>
        <taxon>Streptophyta</taxon>
        <taxon>Embryophyta</taxon>
        <taxon>Tracheophyta</taxon>
        <taxon>Spermatophyta</taxon>
        <taxon>Magnoliopsida</taxon>
        <taxon>eudicotyledons</taxon>
        <taxon>Gunneridae</taxon>
        <taxon>Pentapetalae</taxon>
        <taxon>asterids</taxon>
        <taxon>lamiids</taxon>
        <taxon>Solanales</taxon>
        <taxon>Solanaceae</taxon>
        <taxon>Solanoideae</taxon>
        <taxon>Datureae</taxon>
        <taxon>Datura</taxon>
    </lineage>
</organism>
<reference evidence="2 3" key="1">
    <citation type="journal article" date="2021" name="BMC Genomics">
        <title>Datura genome reveals duplications of psychoactive alkaloid biosynthetic genes and high mutation rate following tissue culture.</title>
        <authorList>
            <person name="Rajewski A."/>
            <person name="Carter-House D."/>
            <person name="Stajich J."/>
            <person name="Litt A."/>
        </authorList>
    </citation>
    <scope>NUCLEOTIDE SEQUENCE [LARGE SCALE GENOMIC DNA]</scope>
    <source>
        <strain evidence="2">AR-01</strain>
    </source>
</reference>
<evidence type="ECO:0000256" key="1">
    <source>
        <dbReference type="SAM" id="MobiDB-lite"/>
    </source>
</evidence>
<comment type="caution">
    <text evidence="2">The sequence shown here is derived from an EMBL/GenBank/DDBJ whole genome shotgun (WGS) entry which is preliminary data.</text>
</comment>